<organism evidence="10 12">
    <name type="scientific">Apilactobacillus kunkeei</name>
    <dbReference type="NCBI Taxonomy" id="148814"/>
    <lineage>
        <taxon>Bacteria</taxon>
        <taxon>Bacillati</taxon>
        <taxon>Bacillota</taxon>
        <taxon>Bacilli</taxon>
        <taxon>Lactobacillales</taxon>
        <taxon>Lactobacillaceae</taxon>
        <taxon>Apilactobacillus</taxon>
    </lineage>
</organism>
<dbReference type="InterPro" id="IPR049427">
    <property type="entry name" value="Acyl-ACP_TE_C"/>
</dbReference>
<feature type="domain" description="Acyl-ACP thioesterase N-terminal hotdog" evidence="8">
    <location>
        <begin position="6"/>
        <end position="134"/>
    </location>
</feature>
<dbReference type="PANTHER" id="PTHR31727:SF6">
    <property type="entry name" value="OLEOYL-ACYL CARRIER PROTEIN THIOESTERASE 1, CHLOROPLASTIC"/>
    <property type="match status" value="1"/>
</dbReference>
<evidence type="ECO:0000256" key="6">
    <source>
        <dbReference type="ARBA" id="ARBA00023098"/>
    </source>
</evidence>
<evidence type="ECO:0000256" key="7">
    <source>
        <dbReference type="ARBA" id="ARBA00023160"/>
    </source>
</evidence>
<gene>
    <name evidence="10" type="ORF">RZ71_11930</name>
    <name evidence="11" type="ORF">RZ78_08580</name>
</gene>
<dbReference type="Gene3D" id="3.10.129.10">
    <property type="entry name" value="Hotdog Thioesterase"/>
    <property type="match status" value="1"/>
</dbReference>
<keyword evidence="5" id="KW-0809">Transit peptide</keyword>
<dbReference type="AlphaFoldDB" id="A0A0M9DDI1"/>
<comment type="caution">
    <text evidence="10">The sequence shown here is derived from an EMBL/GenBank/DDBJ whole genome shotgun (WGS) entry which is preliminary data.</text>
</comment>
<evidence type="ECO:0000256" key="3">
    <source>
        <dbReference type="ARBA" id="ARBA00022801"/>
    </source>
</evidence>
<dbReference type="GO" id="GO:0000036">
    <property type="term" value="F:acyl carrier activity"/>
    <property type="evidence" value="ECO:0007669"/>
    <property type="project" value="TreeGrafter"/>
</dbReference>
<evidence type="ECO:0000259" key="8">
    <source>
        <dbReference type="Pfam" id="PF01643"/>
    </source>
</evidence>
<dbReference type="PANTHER" id="PTHR31727">
    <property type="entry name" value="OLEOYL-ACYL CARRIER PROTEIN THIOESTERASE 1, CHLOROPLASTIC"/>
    <property type="match status" value="1"/>
</dbReference>
<evidence type="ECO:0000256" key="1">
    <source>
        <dbReference type="ARBA" id="ARBA00006500"/>
    </source>
</evidence>
<dbReference type="OrthoDB" id="9801517at2"/>
<dbReference type="SUPFAM" id="SSF54637">
    <property type="entry name" value="Thioesterase/thiol ester dehydrase-isomerase"/>
    <property type="match status" value="2"/>
</dbReference>
<dbReference type="InterPro" id="IPR002864">
    <property type="entry name" value="Acyl-ACP_thioesterase_NHD"/>
</dbReference>
<dbReference type="InterPro" id="IPR045023">
    <property type="entry name" value="FATA/B"/>
</dbReference>
<keyword evidence="6" id="KW-0443">Lipid metabolism</keyword>
<evidence type="ECO:0000313" key="10">
    <source>
        <dbReference type="EMBL" id="KOY76740.1"/>
    </source>
</evidence>
<evidence type="ECO:0000259" key="9">
    <source>
        <dbReference type="Pfam" id="PF20791"/>
    </source>
</evidence>
<evidence type="ECO:0000313" key="13">
    <source>
        <dbReference type="Proteomes" id="UP000050269"/>
    </source>
</evidence>
<dbReference type="RefSeq" id="WP_053791546.1">
    <property type="nucleotide sequence ID" value="NZ_CP180194.1"/>
</dbReference>
<dbReference type="Proteomes" id="UP000050269">
    <property type="component" value="Unassembled WGS sequence"/>
</dbReference>
<dbReference type="Proteomes" id="UP000037778">
    <property type="component" value="Unassembled WGS sequence"/>
</dbReference>
<keyword evidence="2" id="KW-0444">Lipid biosynthesis</keyword>
<dbReference type="Pfam" id="PF20791">
    <property type="entry name" value="Acyl-ACP_TE_C"/>
    <property type="match status" value="1"/>
</dbReference>
<proteinExistence type="inferred from homology"/>
<protein>
    <submittedName>
        <fullName evidence="10">Acyl-ACP thioesterase</fullName>
    </submittedName>
</protein>
<reference evidence="12 13" key="1">
    <citation type="journal article" date="2015" name="Genome Biol. Evol.">
        <title>Functionally Structured Genomes in Lactobacillus kunkeei Colonizing the Honey Crop and Food Products of Honeybees and Stingless Bees.</title>
        <authorList>
            <person name="Tamarit D."/>
            <person name="Ellegaard K.M."/>
            <person name="Wikander J."/>
            <person name="Olofsson T."/>
            <person name="Vasquez A."/>
            <person name="Andersson S.G."/>
        </authorList>
    </citation>
    <scope>NUCLEOTIDE SEQUENCE [LARGE SCALE GENOMIC DNA]</scope>
    <source>
        <strain evidence="10 12">LAko</strain>
        <strain evidence="11 13">LMbo</strain>
    </source>
</reference>
<dbReference type="Pfam" id="PF01643">
    <property type="entry name" value="Acyl-ACP_TE"/>
    <property type="match status" value="1"/>
</dbReference>
<keyword evidence="7" id="KW-0275">Fatty acid biosynthesis</keyword>
<sequence>MENQPTVFSEKHRVTYYEADFTRRMTIAMMLDVIILASEDHSDKLGVGAEFVRQFGVTWVVIQYDVHINRMPVVDENITINTKSKSYNKYFAYREFTIESESGEVLMHMTGLWAAMNYKERKIASIPKETVEPFGAEKVNQVPKMPKPQKVQYNEETKQSFRVRYTDIDSNQHVNNAHYMDWMVNVLPADFLTNHTPTHFLLRYENEVKYGSTVESYYDMEEQEDGSILTKHEIMSGDSHSAIANITWRKND</sequence>
<accession>A0A0M9DDI1</accession>
<evidence type="ECO:0000256" key="5">
    <source>
        <dbReference type="ARBA" id="ARBA00022946"/>
    </source>
</evidence>
<dbReference type="InterPro" id="IPR029069">
    <property type="entry name" value="HotDog_dom_sf"/>
</dbReference>
<keyword evidence="4" id="KW-0276">Fatty acid metabolism</keyword>
<keyword evidence="12" id="KW-1185">Reference proteome</keyword>
<dbReference type="PATRIC" id="fig|148814.13.peg.391"/>
<name>A0A0M9DDI1_9LACO</name>
<evidence type="ECO:0000256" key="2">
    <source>
        <dbReference type="ARBA" id="ARBA00022516"/>
    </source>
</evidence>
<evidence type="ECO:0000313" key="11">
    <source>
        <dbReference type="EMBL" id="KPN83392.1"/>
    </source>
</evidence>
<dbReference type="CDD" id="cd00586">
    <property type="entry name" value="4HBT"/>
    <property type="match status" value="1"/>
</dbReference>
<feature type="domain" description="Acyl-ACP thioesterase-like C-terminal" evidence="9">
    <location>
        <begin position="154"/>
        <end position="250"/>
    </location>
</feature>
<dbReference type="GO" id="GO:0016297">
    <property type="term" value="F:fatty acyl-[ACP] hydrolase activity"/>
    <property type="evidence" value="ECO:0007669"/>
    <property type="project" value="InterPro"/>
</dbReference>
<dbReference type="EMBL" id="JXDF01000012">
    <property type="protein sequence ID" value="KPN83392.1"/>
    <property type="molecule type" value="Genomic_DNA"/>
</dbReference>
<comment type="similarity">
    <text evidence="1">Belongs to the acyl-ACP thioesterase family.</text>
</comment>
<dbReference type="EMBL" id="JXCY01000004">
    <property type="protein sequence ID" value="KOY76740.1"/>
    <property type="molecule type" value="Genomic_DNA"/>
</dbReference>
<evidence type="ECO:0000313" key="12">
    <source>
        <dbReference type="Proteomes" id="UP000037778"/>
    </source>
</evidence>
<keyword evidence="3" id="KW-0378">Hydrolase</keyword>
<evidence type="ECO:0000256" key="4">
    <source>
        <dbReference type="ARBA" id="ARBA00022832"/>
    </source>
</evidence>